<keyword evidence="3" id="KW-1185">Reference proteome</keyword>
<feature type="compositionally biased region" description="Basic and acidic residues" evidence="1">
    <location>
        <begin position="159"/>
        <end position="168"/>
    </location>
</feature>
<protein>
    <submittedName>
        <fullName evidence="2">DUF736 domain-containing protein</fullName>
    </submittedName>
</protein>
<sequence length="168" mass="17976">MSMNIGNLKLNEQGTPVGRIVTLTVNAVIALRPVQSNHERAPAFDIMGLSGDRRTWVKIGAVWEYTANDTGESFWSGRFDDPSLARPMDVALFRQEDGSFNVSWRRPQRKRELPALGSDDALPPMPAADTGDTPGDTGTPATGDGLGESTAPAPKGRSGSKDKELAPA</sequence>
<comment type="caution">
    <text evidence="2">The sequence shown here is derived from an EMBL/GenBank/DDBJ whole genome shotgun (WGS) entry which is preliminary data.</text>
</comment>
<dbReference type="EMBL" id="JBHLWK010000016">
    <property type="protein sequence ID" value="MFC0205322.1"/>
    <property type="molecule type" value="Genomic_DNA"/>
</dbReference>
<proteinExistence type="predicted"/>
<evidence type="ECO:0000313" key="2">
    <source>
        <dbReference type="EMBL" id="MFC0205322.1"/>
    </source>
</evidence>
<organism evidence="2 3">
    <name type="scientific">Novosphingobium soli</name>
    <dbReference type="NCBI Taxonomy" id="574956"/>
    <lineage>
        <taxon>Bacteria</taxon>
        <taxon>Pseudomonadati</taxon>
        <taxon>Pseudomonadota</taxon>
        <taxon>Alphaproteobacteria</taxon>
        <taxon>Sphingomonadales</taxon>
        <taxon>Sphingomonadaceae</taxon>
        <taxon>Novosphingobium</taxon>
    </lineage>
</organism>
<evidence type="ECO:0000313" key="3">
    <source>
        <dbReference type="Proteomes" id="UP001589798"/>
    </source>
</evidence>
<feature type="region of interest" description="Disordered" evidence="1">
    <location>
        <begin position="97"/>
        <end position="168"/>
    </location>
</feature>
<reference evidence="2 3" key="1">
    <citation type="submission" date="2024-09" db="EMBL/GenBank/DDBJ databases">
        <authorList>
            <person name="Sun Q."/>
            <person name="Mori K."/>
        </authorList>
    </citation>
    <scope>NUCLEOTIDE SEQUENCE [LARGE SCALE GENOMIC DNA]</scope>
    <source>
        <strain evidence="2 3">CCM 7706</strain>
    </source>
</reference>
<dbReference type="InterPro" id="IPR007948">
    <property type="entry name" value="DUF736"/>
</dbReference>
<name>A0ABV6CY60_9SPHN</name>
<gene>
    <name evidence="2" type="ORF">ACFFJC_13710</name>
</gene>
<evidence type="ECO:0000256" key="1">
    <source>
        <dbReference type="SAM" id="MobiDB-lite"/>
    </source>
</evidence>
<dbReference type="RefSeq" id="WP_379488058.1">
    <property type="nucleotide sequence ID" value="NZ_JBHLWK010000016.1"/>
</dbReference>
<feature type="compositionally biased region" description="Low complexity" evidence="1">
    <location>
        <begin position="127"/>
        <end position="143"/>
    </location>
</feature>
<dbReference type="Proteomes" id="UP001589798">
    <property type="component" value="Unassembled WGS sequence"/>
</dbReference>
<accession>A0ABV6CY60</accession>
<dbReference type="Pfam" id="PF05284">
    <property type="entry name" value="DUF736"/>
    <property type="match status" value="1"/>
</dbReference>